<dbReference type="InterPro" id="IPR023115">
    <property type="entry name" value="TIF_IF2_dom3"/>
</dbReference>
<dbReference type="GO" id="GO:0005829">
    <property type="term" value="C:cytosol"/>
    <property type="evidence" value="ECO:0007669"/>
    <property type="project" value="TreeGrafter"/>
</dbReference>
<dbReference type="Pfam" id="PF11987">
    <property type="entry name" value="IF-2"/>
    <property type="match status" value="1"/>
</dbReference>
<evidence type="ECO:0000256" key="4">
    <source>
        <dbReference type="ARBA" id="ARBA00022490"/>
    </source>
</evidence>
<keyword evidence="4 10" id="KW-0963">Cytoplasm</keyword>
<reference evidence="14 15" key="1">
    <citation type="submission" date="2014-05" db="EMBL/GenBank/DDBJ databases">
        <authorList>
            <person name="Daugherty S.C."/>
            <person name="Tallon L.J."/>
            <person name="Sadzewicz L."/>
            <person name="Kilian M."/>
            <person name="Tettelin H."/>
        </authorList>
    </citation>
    <scope>NUCLEOTIDE SEQUENCE [LARGE SCALE GENOMIC DNA]</scope>
    <source>
        <strain evidence="14 15">SK271</strain>
    </source>
</reference>
<dbReference type="InterPro" id="IPR006847">
    <property type="entry name" value="IF2_N"/>
</dbReference>
<evidence type="ECO:0000313" key="15">
    <source>
        <dbReference type="Proteomes" id="UP000028067"/>
    </source>
</evidence>
<dbReference type="NCBIfam" id="TIGR00487">
    <property type="entry name" value="IF-2"/>
    <property type="match status" value="1"/>
</dbReference>
<keyword evidence="7 10" id="KW-0648">Protein biosynthesis</keyword>
<evidence type="ECO:0000256" key="7">
    <source>
        <dbReference type="ARBA" id="ARBA00022917"/>
    </source>
</evidence>
<dbReference type="PANTHER" id="PTHR43381:SF5">
    <property type="entry name" value="TR-TYPE G DOMAIN-CONTAINING PROTEIN"/>
    <property type="match status" value="1"/>
</dbReference>
<feature type="compositionally biased region" description="Basic and acidic residues" evidence="12">
    <location>
        <begin position="268"/>
        <end position="295"/>
    </location>
</feature>
<feature type="domain" description="Tr-type G" evidence="13">
    <location>
        <begin position="432"/>
        <end position="599"/>
    </location>
</feature>
<feature type="compositionally biased region" description="Low complexity" evidence="12">
    <location>
        <begin position="309"/>
        <end position="318"/>
    </location>
</feature>
<dbReference type="Pfam" id="PF00009">
    <property type="entry name" value="GTP_EFTU"/>
    <property type="match status" value="1"/>
</dbReference>
<feature type="compositionally biased region" description="Basic and acidic residues" evidence="12">
    <location>
        <begin position="337"/>
        <end position="346"/>
    </location>
</feature>
<evidence type="ECO:0000256" key="11">
    <source>
        <dbReference type="RuleBase" id="RU000644"/>
    </source>
</evidence>
<feature type="binding site" evidence="10">
    <location>
        <begin position="541"/>
        <end position="544"/>
    </location>
    <ligand>
        <name>GTP</name>
        <dbReference type="ChEBI" id="CHEBI:37565"/>
    </ligand>
</feature>
<dbReference type="SUPFAM" id="SSF50447">
    <property type="entry name" value="Translation proteins"/>
    <property type="match status" value="2"/>
</dbReference>
<feature type="region of interest" description="Disordered" evidence="12">
    <location>
        <begin position="51"/>
        <end position="238"/>
    </location>
</feature>
<comment type="subcellular location">
    <subcellularLocation>
        <location evidence="1 10">Cytoplasm</location>
    </subcellularLocation>
</comment>
<dbReference type="CDD" id="cd01887">
    <property type="entry name" value="IF2_eIF5B"/>
    <property type="match status" value="1"/>
</dbReference>
<evidence type="ECO:0000256" key="5">
    <source>
        <dbReference type="ARBA" id="ARBA00022540"/>
    </source>
</evidence>
<feature type="binding site" evidence="10">
    <location>
        <begin position="487"/>
        <end position="491"/>
    </location>
    <ligand>
        <name>GTP</name>
        <dbReference type="ChEBI" id="CHEBI:37565"/>
    </ligand>
</feature>
<evidence type="ECO:0000259" key="13">
    <source>
        <dbReference type="PROSITE" id="PS51722"/>
    </source>
</evidence>
<dbReference type="HAMAP" id="MF_00100_B">
    <property type="entry name" value="IF_2_B"/>
    <property type="match status" value="1"/>
</dbReference>
<dbReference type="PROSITE" id="PS01176">
    <property type="entry name" value="IF2"/>
    <property type="match status" value="1"/>
</dbReference>
<feature type="compositionally biased region" description="Low complexity" evidence="12">
    <location>
        <begin position="129"/>
        <end position="141"/>
    </location>
</feature>
<dbReference type="GO" id="GO:0003743">
    <property type="term" value="F:translation initiation factor activity"/>
    <property type="evidence" value="ECO:0007669"/>
    <property type="project" value="UniProtKB-UniRule"/>
</dbReference>
<dbReference type="InterPro" id="IPR015760">
    <property type="entry name" value="TIF_IF2"/>
</dbReference>
<feature type="binding site" evidence="10">
    <location>
        <begin position="441"/>
        <end position="448"/>
    </location>
    <ligand>
        <name>GTP</name>
        <dbReference type="ChEBI" id="CHEBI:37565"/>
    </ligand>
</feature>
<dbReference type="InterPro" id="IPR000795">
    <property type="entry name" value="T_Tr_GTP-bd_dom"/>
</dbReference>
<dbReference type="Proteomes" id="UP000028067">
    <property type="component" value="Unassembled WGS sequence"/>
</dbReference>
<dbReference type="EMBL" id="JPGW01000010">
    <property type="protein sequence ID" value="KER08890.1"/>
    <property type="molecule type" value="Genomic_DNA"/>
</dbReference>
<dbReference type="SUPFAM" id="SSF52156">
    <property type="entry name" value="Initiation factor IF2/eIF5b, domain 3"/>
    <property type="match status" value="1"/>
</dbReference>
<dbReference type="InterPro" id="IPR053905">
    <property type="entry name" value="EF-G-like_DII"/>
</dbReference>
<dbReference type="InterPro" id="IPR044145">
    <property type="entry name" value="IF2_II"/>
</dbReference>
<sequence>MSKKRLYEIAKELGKESKEVVARAKELGLDVKSHSSSVEEAVAAKIAASFKSAAAPKEEAKPAAPKASAEKKAEKSEPAKPAVAKEEAKAPEQVAPKAEKVAAKPQSRNFKAEREARAKEQAERRKQNKGNNRDQQQNGNRQKNDGRNGGKQGQGNRDNRRFNDQAKKQQGQQNRGNERRQQEDKRPNQVAPRVDFKARAAALKAEQNAEYARSSEERFKQTQAAKEALAQANKRKEPEEIFEEVAKLAEQAQQVQAVVEPAPVAKEAPVDTRRKKQARPDKERDDYDHEEDGPRKQQKNRSSQNQVRNQKNSNWNNNKKNKKGNNKNNRNQTPKPVTERKFHELPTEFEYTDGMTVAEIAKRIKREPAEIVKKLFMMGVMATQNQSLDGETIELLMVDYGIEAKQKVEVDNADIERFFVEDGYLNEDELVERPPVVTIMGHVDHGKTTLLDTLRNSRVATGEAGGITQHIGAYQIVENGKKITFLDTPGHAAFTSMRARGASVTDITILVVAADDGVMPQTIEAINHSKAANVPIIVAINKIDKPGANPERVIGELAEHGVMSTAWGGDSEFVEISAKFNQNIEELLETVLLVAEIQELKADPTVRAIGTVIEARLDKGKGAVATLLVQQGTLNVQDPIVVGNTFGRVRAMTNDLGRRVKVAGPSTPVSITGLNEAPMAGDHFAVYEDEKSARAAGEERAKRALMKQRQATQRVSLENLFDTLKAGELKSVNVIIKADVQGSVEALSASLQKIDVEGVKVTIVHSAVGAINESDVTLAEASNAFIVGFNVRPTPQARQQAEADDVEIRLHSIIYKVIEEMEEAMKGMLDPEFEEKVIGEAVIRETFKVSKVGTIGGFMVINGKVTRDSKVRVIRDGVVIYDGELASLKHYKDDVKEVTNGREGGLMIDGYNDIKTDDVIEAYVMEEIKR</sequence>
<dbReference type="Pfam" id="PF22042">
    <property type="entry name" value="EF-G_D2"/>
    <property type="match status" value="1"/>
</dbReference>
<accession>A0A081SD87</accession>
<dbReference type="Gene3D" id="3.40.50.300">
    <property type="entry name" value="P-loop containing nucleotide triphosphate hydrolases"/>
    <property type="match status" value="1"/>
</dbReference>
<evidence type="ECO:0000256" key="9">
    <source>
        <dbReference type="ARBA" id="ARBA00025162"/>
    </source>
</evidence>
<evidence type="ECO:0000256" key="8">
    <source>
        <dbReference type="ARBA" id="ARBA00023134"/>
    </source>
</evidence>
<evidence type="ECO:0000256" key="2">
    <source>
        <dbReference type="ARBA" id="ARBA00007733"/>
    </source>
</evidence>
<evidence type="ECO:0000256" key="6">
    <source>
        <dbReference type="ARBA" id="ARBA00022741"/>
    </source>
</evidence>
<feature type="region of interest" description="G-domain" evidence="10">
    <location>
        <begin position="435"/>
        <end position="583"/>
    </location>
</feature>
<dbReference type="Gene3D" id="1.10.10.2480">
    <property type="match status" value="1"/>
</dbReference>
<proteinExistence type="inferred from homology"/>
<feature type="compositionally biased region" description="Basic and acidic residues" evidence="12">
    <location>
        <begin position="68"/>
        <end position="90"/>
    </location>
</feature>
<dbReference type="FunFam" id="2.40.30.10:FF:000008">
    <property type="entry name" value="Translation initiation factor IF-2"/>
    <property type="match status" value="1"/>
</dbReference>
<dbReference type="InterPro" id="IPR005225">
    <property type="entry name" value="Small_GTP-bd"/>
</dbReference>
<keyword evidence="5 10" id="KW-0396">Initiation factor</keyword>
<dbReference type="InterPro" id="IPR036925">
    <property type="entry name" value="TIF_IF2_dom3_sf"/>
</dbReference>
<dbReference type="CDD" id="cd03702">
    <property type="entry name" value="IF2_mtIF2_II"/>
    <property type="match status" value="1"/>
</dbReference>
<keyword evidence="6 10" id="KW-0547">Nucleotide-binding</keyword>
<dbReference type="InterPro" id="IPR009000">
    <property type="entry name" value="Transl_B-barrel_sf"/>
</dbReference>
<dbReference type="Gene3D" id="2.40.30.10">
    <property type="entry name" value="Translation factors"/>
    <property type="match status" value="2"/>
</dbReference>
<evidence type="ECO:0000256" key="10">
    <source>
        <dbReference type="HAMAP-Rule" id="MF_00100"/>
    </source>
</evidence>
<feature type="compositionally biased region" description="Basic and acidic residues" evidence="12">
    <location>
        <begin position="157"/>
        <end position="167"/>
    </location>
</feature>
<comment type="function">
    <text evidence="9 10 11">One of the essential components for the initiation of protein synthesis. Protects formylmethionyl-tRNA from spontaneous hydrolysis and promotes its binding to the 30S ribosomal subunits. Also involved in the hydrolysis of GTP during the formation of the 70S ribosomal complex.</text>
</comment>
<dbReference type="Pfam" id="PF04760">
    <property type="entry name" value="IF2_N"/>
    <property type="match status" value="2"/>
</dbReference>
<evidence type="ECO:0000256" key="12">
    <source>
        <dbReference type="SAM" id="MobiDB-lite"/>
    </source>
</evidence>
<dbReference type="FunFam" id="3.40.50.10050:FF:000001">
    <property type="entry name" value="Translation initiation factor IF-2"/>
    <property type="match status" value="1"/>
</dbReference>
<dbReference type="InterPro" id="IPR027417">
    <property type="entry name" value="P-loop_NTPase"/>
</dbReference>
<name>A0A081SD87_STRMT</name>
<evidence type="ECO:0000313" key="14">
    <source>
        <dbReference type="EMBL" id="KER08890.1"/>
    </source>
</evidence>
<dbReference type="AlphaFoldDB" id="A0A081SD87"/>
<organism evidence="14 15">
    <name type="scientific">Streptococcus mitis</name>
    <dbReference type="NCBI Taxonomy" id="28037"/>
    <lineage>
        <taxon>Bacteria</taxon>
        <taxon>Bacillati</taxon>
        <taxon>Bacillota</taxon>
        <taxon>Bacilli</taxon>
        <taxon>Lactobacillales</taxon>
        <taxon>Streptococcaceae</taxon>
        <taxon>Streptococcus</taxon>
        <taxon>Streptococcus mitis group</taxon>
    </lineage>
</organism>
<feature type="compositionally biased region" description="Low complexity" evidence="12">
    <location>
        <begin position="251"/>
        <end position="267"/>
    </location>
</feature>
<dbReference type="GO" id="GO:0003924">
    <property type="term" value="F:GTPase activity"/>
    <property type="evidence" value="ECO:0007669"/>
    <property type="project" value="UniProtKB-UniRule"/>
</dbReference>
<dbReference type="FunFam" id="2.40.30.10:FF:000007">
    <property type="entry name" value="Translation initiation factor IF-2"/>
    <property type="match status" value="1"/>
</dbReference>
<dbReference type="CDD" id="cd03692">
    <property type="entry name" value="mtIF2_IVc"/>
    <property type="match status" value="1"/>
</dbReference>
<dbReference type="NCBIfam" id="TIGR00231">
    <property type="entry name" value="small_GTP"/>
    <property type="match status" value="1"/>
</dbReference>
<dbReference type="SUPFAM" id="SSF52540">
    <property type="entry name" value="P-loop containing nucleoside triphosphate hydrolases"/>
    <property type="match status" value="1"/>
</dbReference>
<evidence type="ECO:0000256" key="1">
    <source>
        <dbReference type="ARBA" id="ARBA00004496"/>
    </source>
</evidence>
<feature type="compositionally biased region" description="Basic and acidic residues" evidence="12">
    <location>
        <begin position="176"/>
        <end position="187"/>
    </location>
</feature>
<comment type="caution">
    <text evidence="14">The sequence shown here is derived from an EMBL/GenBank/DDBJ whole genome shotgun (WGS) entry which is preliminary data.</text>
</comment>
<feature type="compositionally biased region" description="Basic and acidic residues" evidence="12">
    <location>
        <begin position="110"/>
        <end position="125"/>
    </location>
</feature>
<dbReference type="FunFam" id="3.40.50.300:FF:000019">
    <property type="entry name" value="Translation initiation factor IF-2"/>
    <property type="match status" value="1"/>
</dbReference>
<dbReference type="RefSeq" id="WP_033684790.1">
    <property type="nucleotide sequence ID" value="NZ_JPGW01000010.1"/>
</dbReference>
<feature type="region of interest" description="Disordered" evidence="12">
    <location>
        <begin position="251"/>
        <end position="346"/>
    </location>
</feature>
<dbReference type="PANTHER" id="PTHR43381">
    <property type="entry name" value="TRANSLATION INITIATION FACTOR IF-2-RELATED"/>
    <property type="match status" value="1"/>
</dbReference>
<gene>
    <name evidence="10 14" type="primary">infB</name>
    <name evidence="14" type="ORF">SK271_0222</name>
</gene>
<dbReference type="PROSITE" id="PS51722">
    <property type="entry name" value="G_TR_2"/>
    <property type="match status" value="1"/>
</dbReference>
<protein>
    <recommendedName>
        <fullName evidence="3 10">Translation initiation factor IF-2</fullName>
    </recommendedName>
</protein>
<keyword evidence="8 10" id="KW-0342">GTP-binding</keyword>
<dbReference type="FunFam" id="1.10.10.2480:FF:000003">
    <property type="entry name" value="Translation initiation factor IF-2"/>
    <property type="match status" value="1"/>
</dbReference>
<dbReference type="Gene3D" id="3.40.50.10050">
    <property type="entry name" value="Translation initiation factor IF- 2, domain 3"/>
    <property type="match status" value="1"/>
</dbReference>
<dbReference type="InterPro" id="IPR000178">
    <property type="entry name" value="TF_IF2_bacterial-like"/>
</dbReference>
<dbReference type="GO" id="GO:0005525">
    <property type="term" value="F:GTP binding"/>
    <property type="evidence" value="ECO:0007669"/>
    <property type="project" value="UniProtKB-KW"/>
</dbReference>
<comment type="similarity">
    <text evidence="2 10 11">Belongs to the TRAFAC class translation factor GTPase superfamily. Classic translation factor GTPase family. IF-2 subfamily.</text>
</comment>
<evidence type="ECO:0000256" key="3">
    <source>
        <dbReference type="ARBA" id="ARBA00020675"/>
    </source>
</evidence>
<dbReference type="PATRIC" id="fig|28037.94.peg.195"/>